<keyword evidence="3" id="KW-1133">Transmembrane helix</keyword>
<protein>
    <submittedName>
        <fullName evidence="4">Transmembrane protein, putative</fullName>
    </submittedName>
</protein>
<keyword evidence="3" id="KW-0472">Membrane</keyword>
<dbReference type="RefSeq" id="XP_001030298.3">
    <property type="nucleotide sequence ID" value="XM_001030298.3"/>
</dbReference>
<feature type="compositionally biased region" description="Polar residues" evidence="2">
    <location>
        <begin position="653"/>
        <end position="664"/>
    </location>
</feature>
<reference evidence="5" key="1">
    <citation type="journal article" date="2006" name="PLoS Biol.">
        <title>Macronuclear genome sequence of the ciliate Tetrahymena thermophila, a model eukaryote.</title>
        <authorList>
            <person name="Eisen J.A."/>
            <person name="Coyne R.S."/>
            <person name="Wu M."/>
            <person name="Wu D."/>
            <person name="Thiagarajan M."/>
            <person name="Wortman J.R."/>
            <person name="Badger J.H."/>
            <person name="Ren Q."/>
            <person name="Amedeo P."/>
            <person name="Jones K.M."/>
            <person name="Tallon L.J."/>
            <person name="Delcher A.L."/>
            <person name="Salzberg S.L."/>
            <person name="Silva J.C."/>
            <person name="Haas B.J."/>
            <person name="Majoros W.H."/>
            <person name="Farzad M."/>
            <person name="Carlton J.M."/>
            <person name="Smith R.K. Jr."/>
            <person name="Garg J."/>
            <person name="Pearlman R.E."/>
            <person name="Karrer K.M."/>
            <person name="Sun L."/>
            <person name="Manning G."/>
            <person name="Elde N.C."/>
            <person name="Turkewitz A.P."/>
            <person name="Asai D.J."/>
            <person name="Wilkes D.E."/>
            <person name="Wang Y."/>
            <person name="Cai H."/>
            <person name="Collins K."/>
            <person name="Stewart B.A."/>
            <person name="Lee S.R."/>
            <person name="Wilamowska K."/>
            <person name="Weinberg Z."/>
            <person name="Ruzzo W.L."/>
            <person name="Wloga D."/>
            <person name="Gaertig J."/>
            <person name="Frankel J."/>
            <person name="Tsao C.-C."/>
            <person name="Gorovsky M.A."/>
            <person name="Keeling P.J."/>
            <person name="Waller R.F."/>
            <person name="Patron N.J."/>
            <person name="Cherry J.M."/>
            <person name="Stover N.A."/>
            <person name="Krieger C.J."/>
            <person name="del Toro C."/>
            <person name="Ryder H.F."/>
            <person name="Williamson S.C."/>
            <person name="Barbeau R.A."/>
            <person name="Hamilton E.P."/>
            <person name="Orias E."/>
        </authorList>
    </citation>
    <scope>NUCLEOTIDE SEQUENCE [LARGE SCALE GENOMIC DNA]</scope>
    <source>
        <strain evidence="5">SB210</strain>
    </source>
</reference>
<dbReference type="KEGG" id="tet:TTHERM_01100430"/>
<dbReference type="STRING" id="312017.Q22BG9"/>
<proteinExistence type="predicted"/>
<keyword evidence="1" id="KW-0175">Coiled coil</keyword>
<dbReference type="Proteomes" id="UP000009168">
    <property type="component" value="Unassembled WGS sequence"/>
</dbReference>
<sequence length="1020" mass="121941">MNEFNQLVKSVVCFLDIIEICKFINLFNLFFIFTMSNLIKSQLVNNNESEHIQDLQLNFNSKNQDPVQKTTEYASYDYEKEEQQQELSVEYVQKQIIQQLLMKSKQSLSKKNIEQIQRVKKEREDRAYWAYICNDQQYLTNLYNQFIASQNIKEEVTDYVCEREDRILSELMNGFLKCEKKLAINKKDMFGDQYIQDKSPEKSIEKHKISHSIFQTQIDIQCLNGKSEKRITLESSQVLNDNVSHSQQSKQEHRNQQSRKIYVENSPQKQNEVFKFINKLHEEKQQRLERINKRKQKQELIQKQTEFEELEKLQKIREEKREEFKKKLEKHNIQLKERQAKRRESDRQFKEFYKEYQQQKPLYTQMEEEFEEREKLYHKVQEVVILQQIKEQRKPIERQNLLLNQSNHQQSQNSYQKAKSSKYISHSVNKSQHISIKNQDSKNSNDDDRSYNIESNSSNVTPKRNVQKEKIYSNMVREMYAPKINYQKQIELNQQREQINKFQNEKKFRQWKVIKQNQNIDQTALESNLNSSYETHTNQNSVQFNKSVDFIESKESYMFDKNNQQNNKPNQKDKIRSASTNTYNKRYNIQNTQTNKQLSSNQMNNNQPNIIVNNNQILNPRSIKQSSRDDIANMQILKRQNNLAPIDLKQSHRQIQSQNSIETIRTSKKQSVRNQQYSVDLSHKQNIQNKQDQINRNELSQNQKNDFLKVSNEKLKKQQNTNKSNQNIKQYYVDNHSKNKQNQSVDSLVNIQTDSQLFQKEFHNSKLFDNKNISKKQQTPLKQISSKQNQFNYDQKGEHFLIHIMNNNQNLTPEKMNSTKQKEQYLAYNKIDNQKSTKLNINNSNEKSSFENFNIYGEDDQKVIDYLQELEMRKLGNSYLQYSRKQINKKKIITPLETAQETPQKHSKNLIAQSNPVSPIIQEKIKYANYLVHSNNNNKINDWQKDINNQKLSKEEQLNKVIIKTKNIDKKASQIESILRNNKNQFNNDEYLEQKQQLDQHYIQSIQAKLALLNKFSNVN</sequence>
<feature type="compositionally biased region" description="Low complexity" evidence="2">
    <location>
        <begin position="404"/>
        <end position="416"/>
    </location>
</feature>
<dbReference type="HOGENOM" id="CLU_302587_0_0_1"/>
<name>Q22BG9_TETTS</name>
<feature type="compositionally biased region" description="Basic and acidic residues" evidence="2">
    <location>
        <begin position="439"/>
        <end position="451"/>
    </location>
</feature>
<feature type="coiled-coil region" evidence="1">
    <location>
        <begin position="278"/>
        <end position="348"/>
    </location>
</feature>
<keyword evidence="3 4" id="KW-0812">Transmembrane</keyword>
<dbReference type="AlphaFoldDB" id="Q22BG9"/>
<feature type="region of interest" description="Disordered" evidence="2">
    <location>
        <begin position="404"/>
        <end position="469"/>
    </location>
</feature>
<dbReference type="GeneID" id="7830115"/>
<evidence type="ECO:0000313" key="5">
    <source>
        <dbReference type="Proteomes" id="UP000009168"/>
    </source>
</evidence>
<feature type="compositionally biased region" description="Polar residues" evidence="2">
    <location>
        <begin position="453"/>
        <end position="464"/>
    </location>
</feature>
<evidence type="ECO:0000256" key="1">
    <source>
        <dbReference type="SAM" id="Coils"/>
    </source>
</evidence>
<evidence type="ECO:0000256" key="3">
    <source>
        <dbReference type="SAM" id="Phobius"/>
    </source>
</evidence>
<accession>Q22BG9</accession>
<dbReference type="InParanoid" id="Q22BG9"/>
<keyword evidence="5" id="KW-1185">Reference proteome</keyword>
<feature type="region of interest" description="Disordered" evidence="2">
    <location>
        <begin position="650"/>
        <end position="673"/>
    </location>
</feature>
<evidence type="ECO:0000256" key="2">
    <source>
        <dbReference type="SAM" id="MobiDB-lite"/>
    </source>
</evidence>
<gene>
    <name evidence="4" type="ORF">TTHERM_01100430</name>
</gene>
<feature type="transmembrane region" description="Helical" evidence="3">
    <location>
        <begin position="12"/>
        <end position="33"/>
    </location>
</feature>
<dbReference type="EMBL" id="GG662486">
    <property type="protein sequence ID" value="EAR82635.3"/>
    <property type="molecule type" value="Genomic_DNA"/>
</dbReference>
<organism evidence="4 5">
    <name type="scientific">Tetrahymena thermophila (strain SB210)</name>
    <dbReference type="NCBI Taxonomy" id="312017"/>
    <lineage>
        <taxon>Eukaryota</taxon>
        <taxon>Sar</taxon>
        <taxon>Alveolata</taxon>
        <taxon>Ciliophora</taxon>
        <taxon>Intramacronucleata</taxon>
        <taxon>Oligohymenophorea</taxon>
        <taxon>Hymenostomatida</taxon>
        <taxon>Tetrahymenina</taxon>
        <taxon>Tetrahymenidae</taxon>
        <taxon>Tetrahymena</taxon>
    </lineage>
</organism>
<feature type="region of interest" description="Disordered" evidence="2">
    <location>
        <begin position="242"/>
        <end position="264"/>
    </location>
</feature>
<feature type="compositionally biased region" description="Polar residues" evidence="2">
    <location>
        <begin position="422"/>
        <end position="433"/>
    </location>
</feature>
<evidence type="ECO:0000313" key="4">
    <source>
        <dbReference type="EMBL" id="EAR82635.3"/>
    </source>
</evidence>